<dbReference type="GO" id="GO:0006829">
    <property type="term" value="P:zinc ion transport"/>
    <property type="evidence" value="ECO:0007669"/>
    <property type="project" value="InterPro"/>
</dbReference>
<dbReference type="InterPro" id="IPR036837">
    <property type="entry name" value="Cation_efflux_CTD_sf"/>
</dbReference>
<keyword evidence="5 7" id="KW-0472">Membrane</keyword>
<dbReference type="OrthoDB" id="9806522at2"/>
<dbReference type="GO" id="GO:0016020">
    <property type="term" value="C:membrane"/>
    <property type="evidence" value="ECO:0007669"/>
    <property type="project" value="UniProtKB-SubCell"/>
</dbReference>
<feature type="domain" description="Cation efflux protein transmembrane" evidence="8">
    <location>
        <begin position="14"/>
        <end position="224"/>
    </location>
</feature>
<comment type="subcellular location">
    <subcellularLocation>
        <location evidence="1">Membrane</location>
        <topology evidence="1">Multi-pass membrane protein</topology>
    </subcellularLocation>
</comment>
<dbReference type="PANTHER" id="PTHR13414:SF9">
    <property type="entry name" value="PROTON-COUPLED ZINC ANTIPORTER SLC30A9, MITOCHONDRIAL"/>
    <property type="match status" value="1"/>
</dbReference>
<dbReference type="AlphaFoldDB" id="A0A1C4VCK0"/>
<gene>
    <name evidence="9" type="ORF">GA0070216_102284</name>
</gene>
<dbReference type="GO" id="GO:0008324">
    <property type="term" value="F:monoatomic cation transmembrane transporter activity"/>
    <property type="evidence" value="ECO:0007669"/>
    <property type="project" value="InterPro"/>
</dbReference>
<dbReference type="PANTHER" id="PTHR13414">
    <property type="entry name" value="HUEL-CATION TRANSPORTER"/>
    <property type="match status" value="1"/>
</dbReference>
<feature type="transmembrane region" description="Helical" evidence="7">
    <location>
        <begin position="167"/>
        <end position="187"/>
    </location>
</feature>
<dbReference type="Gene3D" id="1.20.1510.10">
    <property type="entry name" value="Cation efflux protein transmembrane domain"/>
    <property type="match status" value="1"/>
</dbReference>
<keyword evidence="10" id="KW-1185">Reference proteome</keyword>
<dbReference type="RefSeq" id="WP_091239732.1">
    <property type="nucleotide sequence ID" value="NZ_FMCU01000002.1"/>
</dbReference>
<dbReference type="SUPFAM" id="SSF161111">
    <property type="entry name" value="Cation efflux protein transmembrane domain-like"/>
    <property type="match status" value="1"/>
</dbReference>
<evidence type="ECO:0000256" key="4">
    <source>
        <dbReference type="ARBA" id="ARBA00022989"/>
    </source>
</evidence>
<sequence length="375" mass="39715">MSEAAVKNESVGTVVVAGAANLAIAVAKLVAGIVSGSAAMLSEAAHSVADTTTEVLLFLALRRGARPADVRHPFGYGKESYVWAFIAALFTFVAGAGFAITHGVTTILVHEHSGNYLISYVVLAISFAIESVSLARAVRQVRSESRRWRTTPRRFLRLTADTTVKAVFLEDSAALIGLLIAGVGLGLSEWTGDELWDGLASILIGLLLLVVAAILARSNVSLLVGRAVPERLHQEIERELAALPTVDRIDTLLTMQLGPDDILVAAKVDFRDEATGGDIEADADEAERRLTARYPEIGYVFLDPTRSLPGAAGRRARRTQEESGPVADARISRERPGATPTIPPDPERPGPQRPDPTADAGPVSGPPDPGADGRG</sequence>
<evidence type="ECO:0000259" key="8">
    <source>
        <dbReference type="Pfam" id="PF01545"/>
    </source>
</evidence>
<dbReference type="InterPro" id="IPR040177">
    <property type="entry name" value="SLC30A9"/>
</dbReference>
<dbReference type="InterPro" id="IPR002524">
    <property type="entry name" value="Cation_efflux"/>
</dbReference>
<evidence type="ECO:0000256" key="6">
    <source>
        <dbReference type="SAM" id="MobiDB-lite"/>
    </source>
</evidence>
<dbReference type="EMBL" id="FMCU01000002">
    <property type="protein sequence ID" value="SCE81750.1"/>
    <property type="molecule type" value="Genomic_DNA"/>
</dbReference>
<evidence type="ECO:0000256" key="5">
    <source>
        <dbReference type="ARBA" id="ARBA00023136"/>
    </source>
</evidence>
<dbReference type="NCBIfam" id="TIGR01297">
    <property type="entry name" value="CDF"/>
    <property type="match status" value="1"/>
</dbReference>
<organism evidence="9 10">
    <name type="scientific">Micromonospora matsumotoense</name>
    <dbReference type="NCBI Taxonomy" id="121616"/>
    <lineage>
        <taxon>Bacteria</taxon>
        <taxon>Bacillati</taxon>
        <taxon>Actinomycetota</taxon>
        <taxon>Actinomycetes</taxon>
        <taxon>Micromonosporales</taxon>
        <taxon>Micromonosporaceae</taxon>
        <taxon>Micromonospora</taxon>
    </lineage>
</organism>
<evidence type="ECO:0000256" key="3">
    <source>
        <dbReference type="ARBA" id="ARBA00022692"/>
    </source>
</evidence>
<dbReference type="Proteomes" id="UP000198797">
    <property type="component" value="Unassembled WGS sequence"/>
</dbReference>
<evidence type="ECO:0000313" key="10">
    <source>
        <dbReference type="Proteomes" id="UP000198797"/>
    </source>
</evidence>
<proteinExistence type="predicted"/>
<evidence type="ECO:0000313" key="9">
    <source>
        <dbReference type="EMBL" id="SCE81750.1"/>
    </source>
</evidence>
<keyword evidence="3 7" id="KW-0812">Transmembrane</keyword>
<protein>
    <submittedName>
        <fullName evidence="9">Cation diffusion facilitator family transporter</fullName>
    </submittedName>
</protein>
<keyword evidence="2" id="KW-0813">Transport</keyword>
<name>A0A1C4VCK0_9ACTN</name>
<dbReference type="Pfam" id="PF01545">
    <property type="entry name" value="Cation_efflux"/>
    <property type="match status" value="1"/>
</dbReference>
<evidence type="ECO:0000256" key="1">
    <source>
        <dbReference type="ARBA" id="ARBA00004141"/>
    </source>
</evidence>
<dbReference type="SUPFAM" id="SSF160240">
    <property type="entry name" value="Cation efflux protein cytoplasmic domain-like"/>
    <property type="match status" value="1"/>
</dbReference>
<accession>A0A1C4VCK0</accession>
<dbReference type="InterPro" id="IPR027469">
    <property type="entry name" value="Cation_efflux_TMD_sf"/>
</dbReference>
<dbReference type="InterPro" id="IPR058533">
    <property type="entry name" value="Cation_efflux_TM"/>
</dbReference>
<keyword evidence="4 7" id="KW-1133">Transmembrane helix</keyword>
<reference evidence="10" key="1">
    <citation type="submission" date="2016-06" db="EMBL/GenBank/DDBJ databases">
        <authorList>
            <person name="Varghese N."/>
            <person name="Submissions Spin"/>
        </authorList>
    </citation>
    <scope>NUCLEOTIDE SEQUENCE [LARGE SCALE GENOMIC DNA]</scope>
    <source>
        <strain evidence="10">DSM 44100</strain>
    </source>
</reference>
<evidence type="ECO:0000256" key="2">
    <source>
        <dbReference type="ARBA" id="ARBA00022448"/>
    </source>
</evidence>
<feature type="transmembrane region" description="Helical" evidence="7">
    <location>
        <begin position="199"/>
        <end position="216"/>
    </location>
</feature>
<evidence type="ECO:0000256" key="7">
    <source>
        <dbReference type="SAM" id="Phobius"/>
    </source>
</evidence>
<dbReference type="STRING" id="121616.GA0070216_102284"/>
<feature type="region of interest" description="Disordered" evidence="6">
    <location>
        <begin position="308"/>
        <end position="375"/>
    </location>
</feature>
<feature type="transmembrane region" description="Helical" evidence="7">
    <location>
        <begin position="81"/>
        <end position="104"/>
    </location>
</feature>
<feature type="transmembrane region" description="Helical" evidence="7">
    <location>
        <begin position="116"/>
        <end position="138"/>
    </location>
</feature>